<reference evidence="14" key="1">
    <citation type="journal article" date="2017" name="Proc. Natl. Acad. Sci. U.S.A.">
        <title>Simulation of Deepwater Horizon oil plume reveals substrate specialization within a complex community of hydrocarbon degraders.</title>
        <authorList>
            <person name="Hu P."/>
            <person name="Dubinsky E.A."/>
            <person name="Probst A.J."/>
            <person name="Wang J."/>
            <person name="Sieber C.M.K."/>
            <person name="Tom L.M."/>
            <person name="Gardinali P."/>
            <person name="Banfield J.F."/>
            <person name="Atlas R.M."/>
            <person name="Andersen G.L."/>
        </authorList>
    </citation>
    <scope>NUCLEOTIDE SEQUENCE [LARGE SCALE GENOMIC DNA]</scope>
</reference>
<dbReference type="SUPFAM" id="SSF55060">
    <property type="entry name" value="GHMP Kinase, C-terminal domain"/>
    <property type="match status" value="1"/>
</dbReference>
<dbReference type="Pfam" id="PF08544">
    <property type="entry name" value="GHMP_kinases_C"/>
    <property type="match status" value="1"/>
</dbReference>
<dbReference type="InterPro" id="IPR006204">
    <property type="entry name" value="GHMP_kinase_N_dom"/>
</dbReference>
<evidence type="ECO:0000313" key="13">
    <source>
        <dbReference type="EMBL" id="OUR76523.1"/>
    </source>
</evidence>
<dbReference type="InterPro" id="IPR020568">
    <property type="entry name" value="Ribosomal_Su5_D2-typ_SF"/>
</dbReference>
<proteinExistence type="inferred from homology"/>
<evidence type="ECO:0000256" key="2">
    <source>
        <dbReference type="ARBA" id="ARBA00012052"/>
    </source>
</evidence>
<evidence type="ECO:0000256" key="1">
    <source>
        <dbReference type="ARBA" id="ARBA00009684"/>
    </source>
</evidence>
<dbReference type="Proteomes" id="UP000243053">
    <property type="component" value="Unassembled WGS sequence"/>
</dbReference>
<dbReference type="InterPro" id="IPR013750">
    <property type="entry name" value="GHMP_kinase_C_dom"/>
</dbReference>
<keyword evidence="7 10" id="KW-0067">ATP-binding</keyword>
<organism evidence="13 14">
    <name type="scientific">Colwellia psychrerythraea</name>
    <name type="common">Vibrio psychroerythus</name>
    <dbReference type="NCBI Taxonomy" id="28229"/>
    <lineage>
        <taxon>Bacteria</taxon>
        <taxon>Pseudomonadati</taxon>
        <taxon>Pseudomonadota</taxon>
        <taxon>Gammaproteobacteria</taxon>
        <taxon>Alteromonadales</taxon>
        <taxon>Colwelliaceae</taxon>
        <taxon>Colwellia</taxon>
    </lineage>
</organism>
<dbReference type="EMBL" id="MAAF01000100">
    <property type="protein sequence ID" value="OUR76523.1"/>
    <property type="molecule type" value="Genomic_DNA"/>
</dbReference>
<comment type="function">
    <text evidence="10">Catalyzes the phosphorylation of the position 2 hydroxy group of 4-diphosphocytidyl-2C-methyl-D-erythritol.</text>
</comment>
<dbReference type="Gene3D" id="3.30.70.890">
    <property type="entry name" value="GHMP kinase, C-terminal domain"/>
    <property type="match status" value="1"/>
</dbReference>
<dbReference type="GO" id="GO:0019288">
    <property type="term" value="P:isopentenyl diphosphate biosynthetic process, methylerythritol 4-phosphate pathway"/>
    <property type="evidence" value="ECO:0007669"/>
    <property type="project" value="UniProtKB-UniRule"/>
</dbReference>
<comment type="caution">
    <text evidence="13">The sequence shown here is derived from an EMBL/GenBank/DDBJ whole genome shotgun (WGS) entry which is preliminary data.</text>
</comment>
<protein>
    <recommendedName>
        <fullName evidence="3 10">4-diphosphocytidyl-2-C-methyl-D-erythritol kinase</fullName>
        <shortName evidence="10">CMK</shortName>
        <ecNumber evidence="2 10">2.7.1.148</ecNumber>
    </recommendedName>
    <alternativeName>
        <fullName evidence="9 10">4-(cytidine-5'-diphospho)-2-C-methyl-D-erythritol kinase</fullName>
    </alternativeName>
</protein>
<keyword evidence="5 10" id="KW-0547">Nucleotide-binding</keyword>
<dbReference type="GO" id="GO:0016114">
    <property type="term" value="P:terpenoid biosynthetic process"/>
    <property type="evidence" value="ECO:0007669"/>
    <property type="project" value="UniProtKB-UniRule"/>
</dbReference>
<gene>
    <name evidence="10" type="primary">ispE</name>
    <name evidence="13" type="ORF">A9Q75_16310</name>
</gene>
<evidence type="ECO:0000256" key="4">
    <source>
        <dbReference type="ARBA" id="ARBA00022679"/>
    </source>
</evidence>
<comment type="similarity">
    <text evidence="1 10">Belongs to the GHMP kinase family. IspE subfamily.</text>
</comment>
<evidence type="ECO:0000313" key="14">
    <source>
        <dbReference type="Proteomes" id="UP000243053"/>
    </source>
</evidence>
<accession>A0A1Y5E172</accession>
<feature type="domain" description="GHMP kinase N-terminal" evidence="11">
    <location>
        <begin position="77"/>
        <end position="154"/>
    </location>
</feature>
<dbReference type="SUPFAM" id="SSF54211">
    <property type="entry name" value="Ribosomal protein S5 domain 2-like"/>
    <property type="match status" value="1"/>
</dbReference>
<evidence type="ECO:0000256" key="5">
    <source>
        <dbReference type="ARBA" id="ARBA00022741"/>
    </source>
</evidence>
<dbReference type="EC" id="2.7.1.148" evidence="2 10"/>
<dbReference type="InterPro" id="IPR036554">
    <property type="entry name" value="GHMP_kinase_C_sf"/>
</dbReference>
<keyword evidence="8 10" id="KW-0414">Isoprene biosynthesis</keyword>
<keyword evidence="6 10" id="KW-0418">Kinase</keyword>
<feature type="active site" evidence="10">
    <location>
        <position position="147"/>
    </location>
</feature>
<dbReference type="GO" id="GO:0005524">
    <property type="term" value="F:ATP binding"/>
    <property type="evidence" value="ECO:0007669"/>
    <property type="project" value="UniProtKB-UniRule"/>
</dbReference>
<dbReference type="UniPathway" id="UPA00056">
    <property type="reaction ID" value="UER00094"/>
</dbReference>
<feature type="active site" evidence="10">
    <location>
        <position position="22"/>
    </location>
</feature>
<dbReference type="PANTHER" id="PTHR43527">
    <property type="entry name" value="4-DIPHOSPHOCYTIDYL-2-C-METHYL-D-ERYTHRITOL KINASE, CHLOROPLASTIC"/>
    <property type="match status" value="1"/>
</dbReference>
<evidence type="ECO:0000256" key="6">
    <source>
        <dbReference type="ARBA" id="ARBA00022777"/>
    </source>
</evidence>
<evidence type="ECO:0000256" key="10">
    <source>
        <dbReference type="HAMAP-Rule" id="MF_00061"/>
    </source>
</evidence>
<dbReference type="NCBIfam" id="TIGR00154">
    <property type="entry name" value="ispE"/>
    <property type="match status" value="1"/>
</dbReference>
<dbReference type="HAMAP" id="MF_00061">
    <property type="entry name" value="IspE"/>
    <property type="match status" value="1"/>
</dbReference>
<dbReference type="PIRSF" id="PIRSF010376">
    <property type="entry name" value="IspE"/>
    <property type="match status" value="1"/>
</dbReference>
<feature type="binding site" evidence="10">
    <location>
        <begin position="105"/>
        <end position="115"/>
    </location>
    <ligand>
        <name>ATP</name>
        <dbReference type="ChEBI" id="CHEBI:30616"/>
    </ligand>
</feature>
<feature type="domain" description="GHMP kinase C-terminal" evidence="12">
    <location>
        <begin position="213"/>
        <end position="273"/>
    </location>
</feature>
<evidence type="ECO:0000256" key="8">
    <source>
        <dbReference type="ARBA" id="ARBA00023229"/>
    </source>
</evidence>
<name>A0A1Y5E172_COLPS</name>
<dbReference type="Gene3D" id="3.30.230.10">
    <property type="match status" value="1"/>
</dbReference>
<evidence type="ECO:0000259" key="11">
    <source>
        <dbReference type="Pfam" id="PF00288"/>
    </source>
</evidence>
<comment type="pathway">
    <text evidence="10">Isoprenoid biosynthesis; isopentenyl diphosphate biosynthesis via DXP pathway; isopentenyl diphosphate from 1-deoxy-D-xylulose 5-phosphate: step 3/6.</text>
</comment>
<evidence type="ECO:0000256" key="3">
    <source>
        <dbReference type="ARBA" id="ARBA00017473"/>
    </source>
</evidence>
<evidence type="ECO:0000256" key="7">
    <source>
        <dbReference type="ARBA" id="ARBA00022840"/>
    </source>
</evidence>
<dbReference type="GO" id="GO:0050515">
    <property type="term" value="F:4-(cytidine 5'-diphospho)-2-C-methyl-D-erythritol kinase activity"/>
    <property type="evidence" value="ECO:0007669"/>
    <property type="project" value="UniProtKB-UniRule"/>
</dbReference>
<dbReference type="InterPro" id="IPR014721">
    <property type="entry name" value="Ribsml_uS5_D2-typ_fold_subgr"/>
</dbReference>
<dbReference type="PANTHER" id="PTHR43527:SF2">
    <property type="entry name" value="4-DIPHOSPHOCYTIDYL-2-C-METHYL-D-ERYTHRITOL KINASE, CHLOROPLASTIC"/>
    <property type="match status" value="1"/>
</dbReference>
<comment type="catalytic activity">
    <reaction evidence="10">
        <text>4-CDP-2-C-methyl-D-erythritol + ATP = 4-CDP-2-C-methyl-D-erythritol 2-phosphate + ADP + H(+)</text>
        <dbReference type="Rhea" id="RHEA:18437"/>
        <dbReference type="ChEBI" id="CHEBI:15378"/>
        <dbReference type="ChEBI" id="CHEBI:30616"/>
        <dbReference type="ChEBI" id="CHEBI:57823"/>
        <dbReference type="ChEBI" id="CHEBI:57919"/>
        <dbReference type="ChEBI" id="CHEBI:456216"/>
        <dbReference type="EC" id="2.7.1.148"/>
    </reaction>
</comment>
<evidence type="ECO:0000256" key="9">
    <source>
        <dbReference type="ARBA" id="ARBA00032554"/>
    </source>
</evidence>
<evidence type="ECO:0000259" key="12">
    <source>
        <dbReference type="Pfam" id="PF08544"/>
    </source>
</evidence>
<keyword evidence="4 10" id="KW-0808">Transferase</keyword>
<dbReference type="Pfam" id="PF00288">
    <property type="entry name" value="GHMP_kinases_N"/>
    <property type="match status" value="1"/>
</dbReference>
<dbReference type="InterPro" id="IPR004424">
    <property type="entry name" value="IspE"/>
</dbReference>
<sequence>MTCASNSNSFLNKAIEFPSPAKINLFLHIVGQREDGYHNLETLFQFIDHSDTLTLTATETPDIELLTPIDGVNNDDNLIVKAARLLKCKSNTDFGVKISINKILPMGGGLGGGSSNAATVLVALNMLWQCELSLTELSLLGLSLGADVPIFIHGFSAFAQGVGDDFTAIKPHEYWYLITKPECSISTKQIFTDIDLPRNTKKLALSALNTSDFINESFHNDCQTLVIKQYPEVAKLLAWLVEYAPSRMTGTGACVFTRFSSYQEACSLQAKLPKGISSFVAQGLNKSPLCSVIAKLSLSE</sequence>
<dbReference type="AlphaFoldDB" id="A0A1Y5E172"/>